<proteinExistence type="predicted"/>
<accession>A0A0A9CBF8</accession>
<reference evidence="2" key="2">
    <citation type="journal article" date="2015" name="Data Brief">
        <title>Shoot transcriptome of the giant reed, Arundo donax.</title>
        <authorList>
            <person name="Barrero R.A."/>
            <person name="Guerrero F.D."/>
            <person name="Moolhuijzen P."/>
            <person name="Goolsby J.A."/>
            <person name="Tidwell J."/>
            <person name="Bellgard S.E."/>
            <person name="Bellgard M.I."/>
        </authorList>
    </citation>
    <scope>NUCLEOTIDE SEQUENCE</scope>
    <source>
        <tissue evidence="2">Shoot tissue taken approximately 20 cm above the soil surface</tissue>
    </source>
</reference>
<sequence>MAAVLLPHRPSPFDPPTYSSPSTEHALFVCSPDFFGRIMRCLGRREERIAWE</sequence>
<dbReference type="AlphaFoldDB" id="A0A0A9CBF8"/>
<evidence type="ECO:0000256" key="1">
    <source>
        <dbReference type="SAM" id="MobiDB-lite"/>
    </source>
</evidence>
<reference evidence="2" key="1">
    <citation type="submission" date="2014-09" db="EMBL/GenBank/DDBJ databases">
        <authorList>
            <person name="Magalhaes I.L.F."/>
            <person name="Oliveira U."/>
            <person name="Santos F.R."/>
            <person name="Vidigal T.H.D.A."/>
            <person name="Brescovit A.D."/>
            <person name="Santos A.J."/>
        </authorList>
    </citation>
    <scope>NUCLEOTIDE SEQUENCE</scope>
    <source>
        <tissue evidence="2">Shoot tissue taken approximately 20 cm above the soil surface</tissue>
    </source>
</reference>
<protein>
    <submittedName>
        <fullName evidence="2">Uncharacterized protein</fullName>
    </submittedName>
</protein>
<dbReference type="EMBL" id="GBRH01224301">
    <property type="protein sequence ID" value="JAD73594.1"/>
    <property type="molecule type" value="Transcribed_RNA"/>
</dbReference>
<name>A0A0A9CBF8_ARUDO</name>
<feature type="region of interest" description="Disordered" evidence="1">
    <location>
        <begin position="1"/>
        <end position="22"/>
    </location>
</feature>
<organism evidence="2">
    <name type="scientific">Arundo donax</name>
    <name type="common">Giant reed</name>
    <name type="synonym">Donax arundinaceus</name>
    <dbReference type="NCBI Taxonomy" id="35708"/>
    <lineage>
        <taxon>Eukaryota</taxon>
        <taxon>Viridiplantae</taxon>
        <taxon>Streptophyta</taxon>
        <taxon>Embryophyta</taxon>
        <taxon>Tracheophyta</taxon>
        <taxon>Spermatophyta</taxon>
        <taxon>Magnoliopsida</taxon>
        <taxon>Liliopsida</taxon>
        <taxon>Poales</taxon>
        <taxon>Poaceae</taxon>
        <taxon>PACMAD clade</taxon>
        <taxon>Arundinoideae</taxon>
        <taxon>Arundineae</taxon>
        <taxon>Arundo</taxon>
    </lineage>
</organism>
<evidence type="ECO:0000313" key="2">
    <source>
        <dbReference type="EMBL" id="JAD73594.1"/>
    </source>
</evidence>